<name>A0A0S2W1S8_9FIRM</name>
<feature type="compositionally biased region" description="Acidic residues" evidence="2">
    <location>
        <begin position="220"/>
        <end position="234"/>
    </location>
</feature>
<dbReference type="PANTHER" id="PTHR40446:SF2">
    <property type="entry name" value="N-ACETYLGLUCOSAMINE-1-PHOSPHODIESTER ALPHA-N-ACETYLGLUCOSAMINIDASE"/>
    <property type="match status" value="1"/>
</dbReference>
<feature type="domain" description="SLH" evidence="4">
    <location>
        <begin position="895"/>
        <end position="961"/>
    </location>
</feature>
<dbReference type="InterPro" id="IPR018711">
    <property type="entry name" value="NAGPA"/>
</dbReference>
<dbReference type="Proteomes" id="UP000064844">
    <property type="component" value="Chromosome"/>
</dbReference>
<reference evidence="6" key="2">
    <citation type="submission" date="2015-04" db="EMBL/GenBank/DDBJ databases">
        <title>A butyrogenic pathway from the amino acid lysine in a human gut commensal.</title>
        <authorList>
            <person name="de Vos W.M."/>
            <person name="Bui N.T.P."/>
            <person name="Plugge C.M."/>
            <person name="Ritari J."/>
        </authorList>
    </citation>
    <scope>NUCLEOTIDE SEQUENCE [LARGE SCALE GENOMIC DNA]</scope>
    <source>
        <strain evidence="6">AF211</strain>
    </source>
</reference>
<evidence type="ECO:0000313" key="6">
    <source>
        <dbReference type="Proteomes" id="UP000064844"/>
    </source>
</evidence>
<reference evidence="5 6" key="1">
    <citation type="journal article" date="2015" name="Nat. Commun.">
        <title>Production of butyrate from lysine and the Amadori product fructoselysine by a human gut commensal.</title>
        <authorList>
            <person name="Bui T.P."/>
            <person name="Ritari J."/>
            <person name="Boeren S."/>
            <person name="de Waard P."/>
            <person name="Plugge C.M."/>
            <person name="de Vos W.M."/>
        </authorList>
    </citation>
    <scope>NUCLEOTIDE SEQUENCE [LARGE SCALE GENOMIC DNA]</scope>
    <source>
        <strain evidence="5 6">AF211</strain>
    </source>
</reference>
<feature type="domain" description="SLH" evidence="4">
    <location>
        <begin position="962"/>
        <end position="1025"/>
    </location>
</feature>
<dbReference type="KEGG" id="ibu:IB211_00915c"/>
<organism evidence="5 6">
    <name type="scientific">Intestinimonas butyriciproducens</name>
    <dbReference type="NCBI Taxonomy" id="1297617"/>
    <lineage>
        <taxon>Bacteria</taxon>
        <taxon>Bacillati</taxon>
        <taxon>Bacillota</taxon>
        <taxon>Clostridia</taxon>
        <taxon>Eubacteriales</taxon>
        <taxon>Intestinimonas</taxon>
    </lineage>
</organism>
<proteinExistence type="predicted"/>
<feature type="region of interest" description="Disordered" evidence="2">
    <location>
        <begin position="220"/>
        <end position="270"/>
    </location>
</feature>
<feature type="chain" id="PRO_5006606295" description="SLH domain-containing protein" evidence="3">
    <location>
        <begin position="26"/>
        <end position="1078"/>
    </location>
</feature>
<keyword evidence="3" id="KW-0732">Signal</keyword>
<feature type="domain" description="SLH" evidence="4">
    <location>
        <begin position="1026"/>
        <end position="1078"/>
    </location>
</feature>
<evidence type="ECO:0000259" key="4">
    <source>
        <dbReference type="PROSITE" id="PS51272"/>
    </source>
</evidence>
<dbReference type="Gene3D" id="2.60.40.1080">
    <property type="match status" value="1"/>
</dbReference>
<dbReference type="eggNOG" id="COG5492">
    <property type="taxonomic scope" value="Bacteria"/>
</dbReference>
<dbReference type="Pfam" id="PF00395">
    <property type="entry name" value="SLH"/>
    <property type="match status" value="3"/>
</dbReference>
<evidence type="ECO:0000313" key="5">
    <source>
        <dbReference type="EMBL" id="ALP93309.1"/>
    </source>
</evidence>
<dbReference type="Pfam" id="PF09992">
    <property type="entry name" value="NAGPA"/>
    <property type="match status" value="1"/>
</dbReference>
<dbReference type="STRING" id="1297617.IB211_00915c"/>
<evidence type="ECO:0000256" key="3">
    <source>
        <dbReference type="SAM" id="SignalP"/>
    </source>
</evidence>
<dbReference type="eggNOG" id="COG4632">
    <property type="taxonomic scope" value="Bacteria"/>
</dbReference>
<gene>
    <name evidence="5" type="ORF">IB211_00915c</name>
</gene>
<accession>A0A0S2W1S8</accession>
<dbReference type="EMBL" id="CP011307">
    <property type="protein sequence ID" value="ALP93309.1"/>
    <property type="molecule type" value="Genomic_DNA"/>
</dbReference>
<sequence>MKRFGIRATALTLAALVGLSPMASASVALGDELHSGTVELAPGSELIRQVFWSNSKSDLRTERYITYTPGQGVYPVVVYGDKLLSKQTLSTMAQTLEAQGHRVVGGVNGDFFDMSTGNALGVLISDGTLRTTDGAHYAVGFREDGTAFIGWPSLSVTATFSGSTMRVTDVNKTRTADDGKHEGGLYLYTEDYSTTTQHTSAGYDIILTPITGQEGDTVDVDLEVTDPDGSEADGTDGSPDEPAAADGESAADSQSLNEEEALAEGTREVSQVTGSLVLSDTLKVGGRVSCTVDQVLESSASIDIPAGKMVLTVNKQNNEWLLGMVKGLQPGDQVDIDVTSTDTRWNDAVTAIGGYYRIVTNGAVGPQTDNTANPRTAIGIKADGSVIFYAIDGHQSGYSVGATLTQVAQRLIELGCVDAVGLDGGGSTTIGATMPGNSSMEILNVPSGGSQRAVTNGIFLVSDLKPTGTLDHFYVTPYDSIVLSGAQVSLRATAMDQNGFTLSDSGSVAWSIRNGDGLVDVSGIFTAGSESGTTLVTASSGNAEGSASVTVVKTPDSISLSNESTGAPITSLALSPLQSVDLKASAVYKKIALTSQDTCYVWTADPSAGTVDENGVFTAAAQSGSGNLTVSAGGRSVTIPVTVSGHIQELDSFETDAGLSALASTATAAVNVETSSDLVRYGQRSVRVDYNASEGGTATVESNLVIPSGERYLGLWVYGDGSGNALTATVTDTSGAASDIVLTGLDFTGWKQVTAALPENAASIRSLNIIYSGGEKSIGTLYLDQFTTANEDLTDTTPPAVTVQVDGTKLTAYVSDNVDKSFAAAAIFLTRDGEPVSFNWKAESGTLTATLPADDGRLHRVTVTAVDQSGNIGRGSADILPDALTGDPDDAAIPADQGPFVDMISHWAGLYTTYLYNMGVVQGLESVAGTVFQPDKNITRGEFALMVARWMGLDLTSYSNVELPFADASSIASWALDGMKAMYAEGIIKGSLDSGTLVVRANDSISRAEAMTILGRIQNKGYVRSELTFSDAGDVASWALPYVQSLVGQGIISGYDNQLRPNDPVKRGEVAKMLYCML</sequence>
<feature type="signal peptide" evidence="3">
    <location>
        <begin position="1"/>
        <end position="25"/>
    </location>
</feature>
<protein>
    <recommendedName>
        <fullName evidence="4">SLH domain-containing protein</fullName>
    </recommendedName>
</protein>
<dbReference type="AlphaFoldDB" id="A0A0S2W1S8"/>
<dbReference type="Gene3D" id="2.60.120.430">
    <property type="entry name" value="Galactose-binding lectin"/>
    <property type="match status" value="1"/>
</dbReference>
<dbReference type="PANTHER" id="PTHR40446">
    <property type="entry name" value="N-ACETYLGLUCOSAMINE-1-PHOSPHODIESTER ALPHA-N-ACETYLGLUCOSAMINIDASE"/>
    <property type="match status" value="1"/>
</dbReference>
<dbReference type="RefSeq" id="WP_058117247.1">
    <property type="nucleotide sequence ID" value="NZ_CP011307.1"/>
</dbReference>
<dbReference type="InterPro" id="IPR001119">
    <property type="entry name" value="SLH_dom"/>
</dbReference>
<evidence type="ECO:0000256" key="1">
    <source>
        <dbReference type="ARBA" id="ARBA00022737"/>
    </source>
</evidence>
<keyword evidence="1" id="KW-0677">Repeat</keyword>
<dbReference type="PATRIC" id="fig|1297617.4.peg.928"/>
<evidence type="ECO:0000256" key="2">
    <source>
        <dbReference type="SAM" id="MobiDB-lite"/>
    </source>
</evidence>
<dbReference type="PROSITE" id="PS51272">
    <property type="entry name" value="SLH"/>
    <property type="match status" value="3"/>
</dbReference>
<keyword evidence="6" id="KW-1185">Reference proteome</keyword>